<evidence type="ECO:0000256" key="1">
    <source>
        <dbReference type="ARBA" id="ARBA00001974"/>
    </source>
</evidence>
<evidence type="ECO:0000313" key="8">
    <source>
        <dbReference type="EMBL" id="GFU40096.1"/>
    </source>
</evidence>
<dbReference type="InterPro" id="IPR000172">
    <property type="entry name" value="GMC_OxRdtase_N"/>
</dbReference>
<feature type="binding site" evidence="5">
    <location>
        <position position="235"/>
    </location>
    <ligand>
        <name>FAD</name>
        <dbReference type="ChEBI" id="CHEBI:57692"/>
    </ligand>
</feature>
<dbReference type="InterPro" id="IPR036188">
    <property type="entry name" value="FAD/NAD-bd_sf"/>
</dbReference>
<protein>
    <submittedName>
        <fullName evidence="8">Glucose dehydrogenase</fullName>
    </submittedName>
</protein>
<dbReference type="Pfam" id="PF05199">
    <property type="entry name" value="GMC_oxred_C"/>
    <property type="match status" value="1"/>
</dbReference>
<dbReference type="PROSITE" id="PS00624">
    <property type="entry name" value="GMC_OXRED_2"/>
    <property type="match status" value="1"/>
</dbReference>
<proteinExistence type="inferred from homology"/>
<feature type="chain" id="PRO_5036492136" evidence="6">
    <location>
        <begin position="18"/>
        <end position="574"/>
    </location>
</feature>
<evidence type="ECO:0000313" key="9">
    <source>
        <dbReference type="Proteomes" id="UP000887013"/>
    </source>
</evidence>
<evidence type="ECO:0000256" key="4">
    <source>
        <dbReference type="ARBA" id="ARBA00022827"/>
    </source>
</evidence>
<dbReference type="PANTHER" id="PTHR11552">
    <property type="entry name" value="GLUCOSE-METHANOL-CHOLINE GMC OXIDOREDUCTASE"/>
    <property type="match status" value="1"/>
</dbReference>
<dbReference type="Pfam" id="PF00732">
    <property type="entry name" value="GMC_oxred_N"/>
    <property type="match status" value="1"/>
</dbReference>
<feature type="domain" description="Glucose-methanol-choline oxidoreductase N-terminal" evidence="7">
    <location>
        <begin position="270"/>
        <end position="284"/>
    </location>
</feature>
<keyword evidence="4 5" id="KW-0274">FAD</keyword>
<accession>A0A8X6QQY3</accession>
<organism evidence="8 9">
    <name type="scientific">Nephila pilipes</name>
    <name type="common">Giant wood spider</name>
    <name type="synonym">Nephila maculata</name>
    <dbReference type="NCBI Taxonomy" id="299642"/>
    <lineage>
        <taxon>Eukaryota</taxon>
        <taxon>Metazoa</taxon>
        <taxon>Ecdysozoa</taxon>
        <taxon>Arthropoda</taxon>
        <taxon>Chelicerata</taxon>
        <taxon>Arachnida</taxon>
        <taxon>Araneae</taxon>
        <taxon>Araneomorphae</taxon>
        <taxon>Entelegynae</taxon>
        <taxon>Araneoidea</taxon>
        <taxon>Nephilidae</taxon>
        <taxon>Nephila</taxon>
    </lineage>
</organism>
<dbReference type="InterPro" id="IPR007867">
    <property type="entry name" value="GMC_OxRtase_C"/>
</dbReference>
<dbReference type="Gene3D" id="3.30.560.10">
    <property type="entry name" value="Glucose Oxidase, domain 3"/>
    <property type="match status" value="1"/>
</dbReference>
<dbReference type="GO" id="GO:0016614">
    <property type="term" value="F:oxidoreductase activity, acting on CH-OH group of donors"/>
    <property type="evidence" value="ECO:0007669"/>
    <property type="project" value="InterPro"/>
</dbReference>
<dbReference type="GO" id="GO:0050660">
    <property type="term" value="F:flavin adenine dinucleotide binding"/>
    <property type="evidence" value="ECO:0007669"/>
    <property type="project" value="InterPro"/>
</dbReference>
<sequence length="574" mass="63078">MLILKVAVFCAFLAISGQYFSVGAGAAGSVVASRLSEKPCVSVLLLEAGKAGPSLTDIPGFTRSFWGSDLNWDYKTEPQRNTGNAFTKNEITYPQGKVTGGTSTFSFLLYTRGNKKNYDDWDSQGAKGWSYKDVYPYFLKLENNKDQEFLHNGYHHKGGPLTVQKPSYYGEVKPPVFEAIKEMGYKVVDPNGPETTGFYEYQGFIDGAQRTNAAKAYLVPAEDRPNLDILPNAFVRKVIIENGQATGVEYELDGHKEKVKAKKEVILSAGAINTPQILMLSGIGPQAQLRKHKIPLVADLPVGKNLQDHFCAFLDYEMDPSIPDNDAQLNNQENVLTYICNRSGPLGSPAFLSAVGFINLESKDPKSIPDYELYVAEVSYQMLKEQLNLKKNVFDHMYRPYEGKPLFLCAVNVLQPKSRGTVELQSNDPKHPPAIDPNYYSNPDDLKVIVEGLKFCHELISSKSLKKIKAQPLNTTYPECEGIARDTDAYYRCVAKSSGIPLGGLSGTCRMGDPKDSTTVVDPTLKVKGVKGLRVADASIMPSVPSGNTYAPTVMIGEKAADMIKQTINCPSQG</sequence>
<name>A0A8X6QQY3_NEPPI</name>
<dbReference type="PANTHER" id="PTHR11552:SF147">
    <property type="entry name" value="CHOLINE DEHYDROGENASE, MITOCHONDRIAL"/>
    <property type="match status" value="1"/>
</dbReference>
<comment type="similarity">
    <text evidence="2">Belongs to the GMC oxidoreductase family.</text>
</comment>
<keyword evidence="9" id="KW-1185">Reference proteome</keyword>
<evidence type="ECO:0000256" key="2">
    <source>
        <dbReference type="ARBA" id="ARBA00010790"/>
    </source>
</evidence>
<feature type="binding site" evidence="5">
    <location>
        <position position="98"/>
    </location>
    <ligand>
        <name>FAD</name>
        <dbReference type="ChEBI" id="CHEBI:57692"/>
    </ligand>
</feature>
<dbReference type="PIRSF" id="PIRSF000137">
    <property type="entry name" value="Alcohol_oxidase"/>
    <property type="match status" value="1"/>
</dbReference>
<evidence type="ECO:0000259" key="7">
    <source>
        <dbReference type="PROSITE" id="PS00624"/>
    </source>
</evidence>
<dbReference type="InterPro" id="IPR012132">
    <property type="entry name" value="GMC_OxRdtase"/>
</dbReference>
<dbReference type="OrthoDB" id="269227at2759"/>
<feature type="binding site" evidence="5">
    <location>
        <position position="102"/>
    </location>
    <ligand>
        <name>FAD</name>
        <dbReference type="ChEBI" id="CHEBI:57692"/>
    </ligand>
</feature>
<reference evidence="8" key="1">
    <citation type="submission" date="2020-08" db="EMBL/GenBank/DDBJ databases">
        <title>Multicomponent nature underlies the extraordinary mechanical properties of spider dragline silk.</title>
        <authorList>
            <person name="Kono N."/>
            <person name="Nakamura H."/>
            <person name="Mori M."/>
            <person name="Yoshida Y."/>
            <person name="Ohtoshi R."/>
            <person name="Malay A.D."/>
            <person name="Moran D.A.P."/>
            <person name="Tomita M."/>
            <person name="Numata K."/>
            <person name="Arakawa K."/>
        </authorList>
    </citation>
    <scope>NUCLEOTIDE SEQUENCE</scope>
</reference>
<comment type="cofactor">
    <cofactor evidence="1 5">
        <name>FAD</name>
        <dbReference type="ChEBI" id="CHEBI:57692"/>
    </cofactor>
</comment>
<dbReference type="AlphaFoldDB" id="A0A8X6QQY3"/>
<gene>
    <name evidence="8" type="primary">Gld</name>
    <name evidence="8" type="ORF">NPIL_436561</name>
</gene>
<dbReference type="Gene3D" id="3.50.50.60">
    <property type="entry name" value="FAD/NAD(P)-binding domain"/>
    <property type="match status" value="1"/>
</dbReference>
<dbReference type="EMBL" id="BMAW01131602">
    <property type="protein sequence ID" value="GFU40096.1"/>
    <property type="molecule type" value="Genomic_DNA"/>
</dbReference>
<comment type="caution">
    <text evidence="8">The sequence shown here is derived from an EMBL/GenBank/DDBJ whole genome shotgun (WGS) entry which is preliminary data.</text>
</comment>
<evidence type="ECO:0000256" key="5">
    <source>
        <dbReference type="PIRSR" id="PIRSR000137-2"/>
    </source>
</evidence>
<dbReference type="SUPFAM" id="SSF51905">
    <property type="entry name" value="FAD/NAD(P)-binding domain"/>
    <property type="match status" value="1"/>
</dbReference>
<keyword evidence="6" id="KW-0732">Signal</keyword>
<feature type="signal peptide" evidence="6">
    <location>
        <begin position="1"/>
        <end position="17"/>
    </location>
</feature>
<evidence type="ECO:0000256" key="3">
    <source>
        <dbReference type="ARBA" id="ARBA00022630"/>
    </source>
</evidence>
<dbReference type="Proteomes" id="UP000887013">
    <property type="component" value="Unassembled WGS sequence"/>
</dbReference>
<evidence type="ECO:0000256" key="6">
    <source>
        <dbReference type="SAM" id="SignalP"/>
    </source>
</evidence>
<keyword evidence="3" id="KW-0285">Flavoprotein</keyword>
<dbReference type="SUPFAM" id="SSF54373">
    <property type="entry name" value="FAD-linked reductases, C-terminal domain"/>
    <property type="match status" value="1"/>
</dbReference>